<evidence type="ECO:0000313" key="1">
    <source>
        <dbReference type="EMBL" id="CAG5052978.1"/>
    </source>
</evidence>
<protein>
    <submittedName>
        <fullName evidence="1">(apollo) hypothetical protein</fullName>
    </submittedName>
</protein>
<dbReference type="OrthoDB" id="10056483at2759"/>
<comment type="caution">
    <text evidence="1">The sequence shown here is derived from an EMBL/GenBank/DDBJ whole genome shotgun (WGS) entry which is preliminary data.</text>
</comment>
<dbReference type="EMBL" id="CAJQZP010001539">
    <property type="protein sequence ID" value="CAG5052978.1"/>
    <property type="molecule type" value="Genomic_DNA"/>
</dbReference>
<keyword evidence="2" id="KW-1185">Reference proteome</keyword>
<gene>
    <name evidence="1" type="ORF">PAPOLLO_LOCUS25512</name>
</gene>
<proteinExistence type="predicted"/>
<sequence length="118" mass="13920">MSTVDWGCVFNASDVQSATGQFYDVLYNIFDLCVPKKSRQASNRKRYPVWFSHDNIKDVNRKIKLHKEWKRYNYQNVYKAFSILRLELKGRIESAYNAYLAAVENGIKNNPKKILESY</sequence>
<dbReference type="Proteomes" id="UP000691718">
    <property type="component" value="Unassembled WGS sequence"/>
</dbReference>
<evidence type="ECO:0000313" key="2">
    <source>
        <dbReference type="Proteomes" id="UP000691718"/>
    </source>
</evidence>
<organism evidence="1 2">
    <name type="scientific">Parnassius apollo</name>
    <name type="common">Apollo butterfly</name>
    <name type="synonym">Papilio apollo</name>
    <dbReference type="NCBI Taxonomy" id="110799"/>
    <lineage>
        <taxon>Eukaryota</taxon>
        <taxon>Metazoa</taxon>
        <taxon>Ecdysozoa</taxon>
        <taxon>Arthropoda</taxon>
        <taxon>Hexapoda</taxon>
        <taxon>Insecta</taxon>
        <taxon>Pterygota</taxon>
        <taxon>Neoptera</taxon>
        <taxon>Endopterygota</taxon>
        <taxon>Lepidoptera</taxon>
        <taxon>Glossata</taxon>
        <taxon>Ditrysia</taxon>
        <taxon>Papilionoidea</taxon>
        <taxon>Papilionidae</taxon>
        <taxon>Parnassiinae</taxon>
        <taxon>Parnassini</taxon>
        <taxon>Parnassius</taxon>
        <taxon>Parnassius</taxon>
    </lineage>
</organism>
<accession>A0A8S3YAJ3</accession>
<dbReference type="AlphaFoldDB" id="A0A8S3YAJ3"/>
<name>A0A8S3YAJ3_PARAO</name>
<reference evidence="1" key="1">
    <citation type="submission" date="2021-04" db="EMBL/GenBank/DDBJ databases">
        <authorList>
            <person name="Tunstrom K."/>
        </authorList>
    </citation>
    <scope>NUCLEOTIDE SEQUENCE</scope>
</reference>